<evidence type="ECO:0000313" key="4">
    <source>
        <dbReference type="EMBL" id="KAE8144669.1"/>
    </source>
</evidence>
<gene>
    <name evidence="4" type="ORF">BDV25DRAFT_171242</name>
</gene>
<dbReference type="GO" id="GO:0006646">
    <property type="term" value="P:phosphatidylethanolamine biosynthetic process"/>
    <property type="evidence" value="ECO:0007669"/>
    <property type="project" value="TreeGrafter"/>
</dbReference>
<keyword evidence="2" id="KW-0456">Lyase</keyword>
<dbReference type="Proteomes" id="UP000325780">
    <property type="component" value="Unassembled WGS sequence"/>
</dbReference>
<dbReference type="PANTHER" id="PTHR10067">
    <property type="entry name" value="PHOSPHATIDYLSERINE DECARBOXYLASE"/>
    <property type="match status" value="1"/>
</dbReference>
<sequence>MATTAANVSLPDSFRSKDHHKTLDRYHANLITRTRACRGTKFHPSVQALQNLIEHEPGLEELANSMLKEIPPSPTYDLDPSGHFPRMKDYMEMLQCFNYLLFLAPEWDHDSYKSGLVGLPFNALLNWPLATPSGHEFFLNDKVNRCVEDILNVHGAYLQDPNGNSKEALPSWFRTGSPTSPGSLDILTEKACPSWSDGKKKTFDQIFVTDPSDKYKGFDTWNAFFTRKFRPGIRPVDYPDKNHYPNEESKRIITNACESIFYHCATFVERDALFWLKGQPYSLENMLDGHFVDRFVHGTVYQAWLSPESYHRWHAPVSGTIKKAIRVPGTYFAGLKYYGFPEIYGNPNIPDPSAPDRSQSYITAMSTRALIFIEADNPDIGLMCFMAIGMVDVSSCKMTVKEGQQVMKGEELGMFQIGGSSYCLVFQPQVQLDWTREAQLPFDDDKSGLHSNIPVNKWLAVFFSLLWRYGTTAN</sequence>
<dbReference type="EMBL" id="ML742458">
    <property type="protein sequence ID" value="KAE8144669.1"/>
    <property type="molecule type" value="Genomic_DNA"/>
</dbReference>
<keyword evidence="5" id="KW-1185">Reference proteome</keyword>
<keyword evidence="1" id="KW-0210">Decarboxylase</keyword>
<dbReference type="AlphaFoldDB" id="A0A5N6TEW0"/>
<name>A0A5N6TEW0_ASPAV</name>
<evidence type="ECO:0000256" key="2">
    <source>
        <dbReference type="ARBA" id="ARBA00023239"/>
    </source>
</evidence>
<dbReference type="Pfam" id="PF12588">
    <property type="entry name" value="PSDC"/>
    <property type="match status" value="1"/>
</dbReference>
<proteinExistence type="predicted"/>
<feature type="domain" description="L-tryptophan decarboxylase PsiD-like" evidence="3">
    <location>
        <begin position="43"/>
        <end position="165"/>
    </location>
</feature>
<organism evidence="4 5">
    <name type="scientific">Aspergillus avenaceus</name>
    <dbReference type="NCBI Taxonomy" id="36643"/>
    <lineage>
        <taxon>Eukaryota</taxon>
        <taxon>Fungi</taxon>
        <taxon>Dikarya</taxon>
        <taxon>Ascomycota</taxon>
        <taxon>Pezizomycotina</taxon>
        <taxon>Eurotiomycetes</taxon>
        <taxon>Eurotiomycetidae</taxon>
        <taxon>Eurotiales</taxon>
        <taxon>Aspergillaceae</taxon>
        <taxon>Aspergillus</taxon>
        <taxon>Aspergillus subgen. Circumdati</taxon>
    </lineage>
</organism>
<reference evidence="4 5" key="1">
    <citation type="submission" date="2019-04" db="EMBL/GenBank/DDBJ databases">
        <title>Friends and foes A comparative genomics study of 23 Aspergillus species from section Flavi.</title>
        <authorList>
            <consortium name="DOE Joint Genome Institute"/>
            <person name="Kjaerbolling I."/>
            <person name="Vesth T."/>
            <person name="Frisvad J.C."/>
            <person name="Nybo J.L."/>
            <person name="Theobald S."/>
            <person name="Kildgaard S."/>
            <person name="Isbrandt T."/>
            <person name="Kuo A."/>
            <person name="Sato A."/>
            <person name="Lyhne E.K."/>
            <person name="Kogle M.E."/>
            <person name="Wiebenga A."/>
            <person name="Kun R.S."/>
            <person name="Lubbers R.J."/>
            <person name="Makela M.R."/>
            <person name="Barry K."/>
            <person name="Chovatia M."/>
            <person name="Clum A."/>
            <person name="Daum C."/>
            <person name="Haridas S."/>
            <person name="He G."/>
            <person name="LaButti K."/>
            <person name="Lipzen A."/>
            <person name="Mondo S."/>
            <person name="Riley R."/>
            <person name="Salamov A."/>
            <person name="Simmons B.A."/>
            <person name="Magnuson J.K."/>
            <person name="Henrissat B."/>
            <person name="Mortensen U.H."/>
            <person name="Larsen T.O."/>
            <person name="Devries R.P."/>
            <person name="Grigoriev I.V."/>
            <person name="Machida M."/>
            <person name="Baker S.E."/>
            <person name="Andersen M.R."/>
        </authorList>
    </citation>
    <scope>NUCLEOTIDE SEQUENCE [LARGE SCALE GENOMIC DNA]</scope>
    <source>
        <strain evidence="4 5">IBT 18842</strain>
    </source>
</reference>
<dbReference type="GO" id="GO:0004609">
    <property type="term" value="F:phosphatidylserine decarboxylase activity"/>
    <property type="evidence" value="ECO:0007669"/>
    <property type="project" value="InterPro"/>
</dbReference>
<dbReference type="InterPro" id="IPR022237">
    <property type="entry name" value="PsiD-like"/>
</dbReference>
<dbReference type="InterPro" id="IPR003817">
    <property type="entry name" value="PS_Dcarbxylase"/>
</dbReference>
<protein>
    <submittedName>
        <fullName evidence="4">Phosphatidylserine decarboxylase-domain-containing protein</fullName>
    </submittedName>
</protein>
<dbReference type="GO" id="GO:0005739">
    <property type="term" value="C:mitochondrion"/>
    <property type="evidence" value="ECO:0007669"/>
    <property type="project" value="TreeGrafter"/>
</dbReference>
<dbReference type="PANTHER" id="PTHR10067:SF9">
    <property type="entry name" value="PHOSPHATIDYLSERINE DECARBOXYLASE FAMILY PROTEIN (AFU_ORTHOLOGUE AFUA_7G01730)"/>
    <property type="match status" value="1"/>
</dbReference>
<evidence type="ECO:0000256" key="1">
    <source>
        <dbReference type="ARBA" id="ARBA00022793"/>
    </source>
</evidence>
<evidence type="ECO:0000313" key="5">
    <source>
        <dbReference type="Proteomes" id="UP000325780"/>
    </source>
</evidence>
<dbReference type="Pfam" id="PF02666">
    <property type="entry name" value="PS_Dcarbxylase"/>
    <property type="match status" value="1"/>
</dbReference>
<accession>A0A5N6TEW0</accession>
<dbReference type="OrthoDB" id="5973539at2759"/>
<evidence type="ECO:0000259" key="3">
    <source>
        <dbReference type="Pfam" id="PF12588"/>
    </source>
</evidence>